<dbReference type="Pfam" id="PF02784">
    <property type="entry name" value="Orn_Arg_deC_N"/>
    <property type="match status" value="1"/>
</dbReference>
<dbReference type="InterPro" id="IPR029066">
    <property type="entry name" value="PLP-binding_barrel"/>
</dbReference>
<dbReference type="PROSITE" id="PS01336">
    <property type="entry name" value="ADOMETDC"/>
    <property type="match status" value="1"/>
</dbReference>
<evidence type="ECO:0000256" key="4">
    <source>
        <dbReference type="ARBA" id="ARBA00008466"/>
    </source>
</evidence>
<evidence type="ECO:0000256" key="7">
    <source>
        <dbReference type="ARBA" id="ARBA00022793"/>
    </source>
</evidence>
<reference evidence="21 22" key="1">
    <citation type="journal article" date="2015" name="Genome Biol. Evol.">
        <title>Comparative Genomics of a Bacterivorous Green Alga Reveals Evolutionary Causalities and Consequences of Phago-Mixotrophic Mode of Nutrition.</title>
        <authorList>
            <person name="Burns J.A."/>
            <person name="Paasch A."/>
            <person name="Narechania A."/>
            <person name="Kim E."/>
        </authorList>
    </citation>
    <scope>NUCLEOTIDE SEQUENCE [LARGE SCALE GENOMIC DNA]</scope>
    <source>
        <strain evidence="21 22">PLY_AMNH</strain>
    </source>
</reference>
<keyword evidence="13" id="KW-0704">Schiff base</keyword>
<evidence type="ECO:0000256" key="9">
    <source>
        <dbReference type="ARBA" id="ARBA00023066"/>
    </source>
</evidence>
<comment type="similarity">
    <text evidence="4">Belongs to the eukaryotic AdoMetDC family.</text>
</comment>
<dbReference type="EMBL" id="LGRX02014731">
    <property type="protein sequence ID" value="KAK3264187.1"/>
    <property type="molecule type" value="Genomic_DNA"/>
</dbReference>
<keyword evidence="22" id="KW-1185">Reference proteome</keyword>
<comment type="pathway">
    <text evidence="3">Amine and polyamine biosynthesis; S-adenosylmethioninamine biosynthesis; S-adenosylmethioninamine from S-adenosyl-L-methionine: step 1/1.</text>
</comment>
<dbReference type="InterPro" id="IPR016067">
    <property type="entry name" value="S-AdoMet_deCO2ase_core"/>
</dbReference>
<keyword evidence="12" id="KW-0456">Lyase</keyword>
<comment type="similarity">
    <text evidence="5">Belongs to the Orn/Lys/Arg decarboxylase class-II family.</text>
</comment>
<comment type="pathway">
    <text evidence="15">Amine and polyamine biosynthesis; putrescine biosynthesis via L-ornithine pathway; putrescine from L-ornithine: step 1/1.</text>
</comment>
<feature type="domain" description="Orn/DAP/Arg decarboxylase 2 N-terminal" evidence="20">
    <location>
        <begin position="445"/>
        <end position="677"/>
    </location>
</feature>
<comment type="caution">
    <text evidence="21">The sequence shown here is derived from an EMBL/GenBank/DDBJ whole genome shotgun (WGS) entry which is preliminary data.</text>
</comment>
<keyword evidence="14" id="KW-0670">Pyruvate</keyword>
<dbReference type="InterPro" id="IPR009006">
    <property type="entry name" value="Ala_racemase/Decarboxylase_C"/>
</dbReference>
<comment type="catalytic activity">
    <reaction evidence="17">
        <text>S-adenosyl-L-methionine + H(+) = S-adenosyl 3-(methylsulfanyl)propylamine + CO2</text>
        <dbReference type="Rhea" id="RHEA:15981"/>
        <dbReference type="ChEBI" id="CHEBI:15378"/>
        <dbReference type="ChEBI" id="CHEBI:16526"/>
        <dbReference type="ChEBI" id="CHEBI:57443"/>
        <dbReference type="ChEBI" id="CHEBI:59789"/>
        <dbReference type="EC" id="4.1.1.50"/>
    </reaction>
</comment>
<evidence type="ECO:0000256" key="15">
    <source>
        <dbReference type="ARBA" id="ARBA00034115"/>
    </source>
</evidence>
<evidence type="ECO:0000256" key="5">
    <source>
        <dbReference type="ARBA" id="ARBA00008872"/>
    </source>
</evidence>
<evidence type="ECO:0000256" key="19">
    <source>
        <dbReference type="PIRSR" id="PIRSR600183-50"/>
    </source>
</evidence>
<dbReference type="SUPFAM" id="SSF50621">
    <property type="entry name" value="Alanine racemase C-terminal domain-like"/>
    <property type="match status" value="1"/>
</dbReference>
<dbReference type="PRINTS" id="PR01179">
    <property type="entry name" value="ODADCRBXLASE"/>
</dbReference>
<keyword evidence="7" id="KW-0210">Decarboxylase</keyword>
<evidence type="ECO:0000256" key="8">
    <source>
        <dbReference type="ARBA" id="ARBA00022898"/>
    </source>
</evidence>
<evidence type="ECO:0000259" key="20">
    <source>
        <dbReference type="Pfam" id="PF02784"/>
    </source>
</evidence>
<evidence type="ECO:0000256" key="18">
    <source>
        <dbReference type="ARBA" id="ARBA00049127"/>
    </source>
</evidence>
<dbReference type="GO" id="GO:0006597">
    <property type="term" value="P:spermine biosynthetic process"/>
    <property type="evidence" value="ECO:0007669"/>
    <property type="project" value="InterPro"/>
</dbReference>
<evidence type="ECO:0000256" key="2">
    <source>
        <dbReference type="ARBA" id="ARBA00001933"/>
    </source>
</evidence>
<comment type="subunit">
    <text evidence="16">Homodimer. Only the dimer is catalytically active, as the active sites are constructed of residues from both monomers.</text>
</comment>
<dbReference type="InterPro" id="IPR022644">
    <property type="entry name" value="De-COase2_N"/>
</dbReference>
<comment type="cofactor">
    <cofactor evidence="2 19">
        <name>pyridoxal 5'-phosphate</name>
        <dbReference type="ChEBI" id="CHEBI:597326"/>
    </cofactor>
</comment>
<comment type="cofactor">
    <cofactor evidence="1">
        <name>pyruvate</name>
        <dbReference type="ChEBI" id="CHEBI:15361"/>
    </cofactor>
</comment>
<dbReference type="Proteomes" id="UP001190700">
    <property type="component" value="Unassembled WGS sequence"/>
</dbReference>
<keyword evidence="11" id="KW-0865">Zymogen</keyword>
<dbReference type="PANTHER" id="PTHR11482:SF6">
    <property type="entry name" value="ORNITHINE DECARBOXYLASE 1-RELATED"/>
    <property type="match status" value="1"/>
</dbReference>
<dbReference type="GO" id="GO:0008295">
    <property type="term" value="P:spermidine biosynthetic process"/>
    <property type="evidence" value="ECO:0007669"/>
    <property type="project" value="UniProtKB-KW"/>
</dbReference>
<evidence type="ECO:0000256" key="11">
    <source>
        <dbReference type="ARBA" id="ARBA00023145"/>
    </source>
</evidence>
<dbReference type="SUPFAM" id="SSF56276">
    <property type="entry name" value="S-adenosylmethionine decarboxylase"/>
    <property type="match status" value="1"/>
</dbReference>
<dbReference type="AlphaFoldDB" id="A0AAE0FQH6"/>
<dbReference type="CDD" id="cd00622">
    <property type="entry name" value="PLPDE_III_ODC"/>
    <property type="match status" value="1"/>
</dbReference>
<dbReference type="PANTHER" id="PTHR11482">
    <property type="entry name" value="ARGININE/DIAMINOPIMELATE/ORNITHINE DECARBOXYLASE"/>
    <property type="match status" value="1"/>
</dbReference>
<organism evidence="21 22">
    <name type="scientific">Cymbomonas tetramitiformis</name>
    <dbReference type="NCBI Taxonomy" id="36881"/>
    <lineage>
        <taxon>Eukaryota</taxon>
        <taxon>Viridiplantae</taxon>
        <taxon>Chlorophyta</taxon>
        <taxon>Pyramimonadophyceae</taxon>
        <taxon>Pyramimonadales</taxon>
        <taxon>Pyramimonadaceae</taxon>
        <taxon>Cymbomonas</taxon>
    </lineage>
</organism>
<dbReference type="GO" id="GO:0005737">
    <property type="term" value="C:cytoplasm"/>
    <property type="evidence" value="ECO:0007669"/>
    <property type="project" value="TreeGrafter"/>
</dbReference>
<keyword evidence="10" id="KW-0620">Polyamine biosynthesis</keyword>
<evidence type="ECO:0000256" key="17">
    <source>
        <dbReference type="ARBA" id="ARBA00048112"/>
    </source>
</evidence>
<evidence type="ECO:0000313" key="22">
    <source>
        <dbReference type="Proteomes" id="UP001190700"/>
    </source>
</evidence>
<dbReference type="Gene3D" id="2.40.37.10">
    <property type="entry name" value="Lyase, Ornithine Decarboxylase, Chain A, domain 1"/>
    <property type="match status" value="1"/>
</dbReference>
<keyword evidence="9" id="KW-0745">Spermidine biosynthesis</keyword>
<name>A0AAE0FQH6_9CHLO</name>
<evidence type="ECO:0000256" key="16">
    <source>
        <dbReference type="ARBA" id="ARBA00046672"/>
    </source>
</evidence>
<feature type="modified residue" description="N6-(pyridoxal phosphate)lysine" evidence="19">
    <location>
        <position position="467"/>
    </location>
</feature>
<evidence type="ECO:0000313" key="21">
    <source>
        <dbReference type="EMBL" id="KAK3264187.1"/>
    </source>
</evidence>
<sequence>MTVHLAYNDAPDTLPGFEGSEKRIEIDFYPSPQQPATGGLRQLSKDQLDELMTLAECEIVSERHSFDFDAYVLSESSLFVYPTKFVLKTCGTTRLLNCVKKLIDMTSTLDMRLRRFKFTRASYKYPQVQPAPHQSFEQEVDTIEKSIGDHVPPGCSYTLGDGRQGLQWFVYVTDADRINPYMDRSRVTVEVCMTELKEEKAEAFYHLEASGKGSTDAYAATTNSGISAIFPRTKIDDFLFEPCGYSMNGLQDDAFSTIHITPEPEFSYASVELCGYSSDDLQSVVADAAAVFKPGQLVVSMSSADATSFAFESSPLTPSDMYLIDVTKQFFSCGGGVVFYRYASVGPEEQICKGVPVPIEDKFSCSTPPQCYEPGHNMGLFQEPEEKDQLGGLQPALKQSATSTVIERYCQQLPSSSDKDMDIFLRSAIEKHGFDEVFYAVDLGVVYRMWQSWVKNLPRVEPFYAVKCFGDKAVLALLAAMGAGFDCASPAEMESVLSLGVGPERIVYANPCKKIKHLKYAQDKRVGLMTFDTEAELRKIALHFPAAQIMLRIRADDPAARCPLGDKYGAEECEVEKLILLARELDLDLMGISFHVGSGATDPSSIPRAISVAKNAFLCGSQLGFHMKVLDIGGGFSGGADGVALETVASSINTALETHFPAVEGVKIISEPGRFFAEACATLCANVFGKRVRQSAEPHLDTHAYWIPDGLYSSFNCLLYDHATVTARPLPMVDEEKKSVKLWQSTVFGPTCDGLDQVLRSVPLPELETGDWLVFKNMGAYTACAGSNFNGFESPSANTVYVFSEQQ</sequence>
<dbReference type="InterPro" id="IPR018166">
    <property type="entry name" value="S-AdoMet_deCO2ase_CS"/>
</dbReference>
<feature type="active site" description="Proton donor" evidence="19">
    <location>
        <position position="752"/>
    </location>
</feature>
<dbReference type="SUPFAM" id="SSF51419">
    <property type="entry name" value="PLP-binding barrel"/>
    <property type="match status" value="1"/>
</dbReference>
<gene>
    <name evidence="21" type="ORF">CYMTET_27057</name>
</gene>
<dbReference type="Gene3D" id="3.20.20.10">
    <property type="entry name" value="Alanine racemase"/>
    <property type="match status" value="1"/>
</dbReference>
<dbReference type="Gene3D" id="3.60.90.10">
    <property type="entry name" value="S-adenosylmethionine decarboxylase"/>
    <property type="match status" value="1"/>
</dbReference>
<dbReference type="GO" id="GO:0004014">
    <property type="term" value="F:adenosylmethionine decarboxylase activity"/>
    <property type="evidence" value="ECO:0007669"/>
    <property type="project" value="UniProtKB-EC"/>
</dbReference>
<evidence type="ECO:0000256" key="12">
    <source>
        <dbReference type="ARBA" id="ARBA00023239"/>
    </source>
</evidence>
<accession>A0AAE0FQH6</accession>
<dbReference type="InterPro" id="IPR001985">
    <property type="entry name" value="S-AdoMet_decarboxylase_euk"/>
</dbReference>
<evidence type="ECO:0000256" key="10">
    <source>
        <dbReference type="ARBA" id="ARBA00023115"/>
    </source>
</evidence>
<evidence type="ECO:0000256" key="14">
    <source>
        <dbReference type="ARBA" id="ARBA00023317"/>
    </source>
</evidence>
<dbReference type="Gene3D" id="3.30.360.50">
    <property type="entry name" value="S-adenosylmethionine decarboxylase"/>
    <property type="match status" value="1"/>
</dbReference>
<evidence type="ECO:0000256" key="1">
    <source>
        <dbReference type="ARBA" id="ARBA00001928"/>
    </source>
</evidence>
<keyword evidence="8 19" id="KW-0663">Pyridoxal phosphate</keyword>
<comment type="catalytic activity">
    <reaction evidence="18">
        <text>L-ornithine + H(+) = putrescine + CO2</text>
        <dbReference type="Rhea" id="RHEA:22964"/>
        <dbReference type="ChEBI" id="CHEBI:15378"/>
        <dbReference type="ChEBI" id="CHEBI:16526"/>
        <dbReference type="ChEBI" id="CHEBI:46911"/>
        <dbReference type="ChEBI" id="CHEBI:326268"/>
        <dbReference type="EC" id="4.1.1.17"/>
    </reaction>
</comment>
<dbReference type="InterPro" id="IPR000183">
    <property type="entry name" value="Orn/DAP/Arg_de-COase"/>
</dbReference>
<evidence type="ECO:0000256" key="13">
    <source>
        <dbReference type="ARBA" id="ARBA00023270"/>
    </source>
</evidence>
<dbReference type="NCBIfam" id="TIGR00535">
    <property type="entry name" value="SAM_DCase"/>
    <property type="match status" value="1"/>
</dbReference>
<evidence type="ECO:0000256" key="6">
    <source>
        <dbReference type="ARBA" id="ARBA00022691"/>
    </source>
</evidence>
<dbReference type="InterPro" id="IPR022653">
    <property type="entry name" value="De-COase2_pyr-phos_BS"/>
</dbReference>
<dbReference type="InterPro" id="IPR002433">
    <property type="entry name" value="Orn_de-COase"/>
</dbReference>
<dbReference type="Pfam" id="PF01536">
    <property type="entry name" value="SAM_decarbox"/>
    <property type="match status" value="1"/>
</dbReference>
<protein>
    <submittedName>
        <fullName evidence="21">Mitochondrial 2-oxoadipate and 2-oxoglutarate transporter</fullName>
    </submittedName>
</protein>
<keyword evidence="6" id="KW-0949">S-adenosyl-L-methionine</keyword>
<dbReference type="PRINTS" id="PR01182">
    <property type="entry name" value="ORNDCRBXLASE"/>
</dbReference>
<dbReference type="FunFam" id="3.20.20.10:FF:000005">
    <property type="entry name" value="Ornithine decarboxylase"/>
    <property type="match status" value="1"/>
</dbReference>
<dbReference type="GO" id="GO:0004586">
    <property type="term" value="F:ornithine decarboxylase activity"/>
    <property type="evidence" value="ECO:0007669"/>
    <property type="project" value="UniProtKB-EC"/>
</dbReference>
<dbReference type="InterPro" id="IPR048283">
    <property type="entry name" value="AdoMetDC-like"/>
</dbReference>
<evidence type="ECO:0000256" key="3">
    <source>
        <dbReference type="ARBA" id="ARBA00004911"/>
    </source>
</evidence>
<dbReference type="GO" id="GO:0033387">
    <property type="term" value="P:putrescine biosynthetic process from arginine, via ornithine"/>
    <property type="evidence" value="ECO:0007669"/>
    <property type="project" value="TreeGrafter"/>
</dbReference>
<proteinExistence type="inferred from homology"/>
<dbReference type="PROSITE" id="PS00878">
    <property type="entry name" value="ODR_DC_2_1"/>
    <property type="match status" value="1"/>
</dbReference>